<protein>
    <submittedName>
        <fullName evidence="2">Uncharacterized protein</fullName>
    </submittedName>
</protein>
<dbReference type="EMBL" id="JAODUP010000193">
    <property type="protein sequence ID" value="KAK2157319.1"/>
    <property type="molecule type" value="Genomic_DNA"/>
</dbReference>
<keyword evidence="1" id="KW-0812">Transmembrane</keyword>
<name>A0AAD9JQH0_9ANNE</name>
<accession>A0AAD9JQH0</accession>
<dbReference type="Proteomes" id="UP001208570">
    <property type="component" value="Unassembled WGS sequence"/>
</dbReference>
<dbReference type="AlphaFoldDB" id="A0AAD9JQH0"/>
<keyword evidence="1" id="KW-1133">Transmembrane helix</keyword>
<feature type="transmembrane region" description="Helical" evidence="1">
    <location>
        <begin position="271"/>
        <end position="293"/>
    </location>
</feature>
<evidence type="ECO:0000313" key="3">
    <source>
        <dbReference type="Proteomes" id="UP001208570"/>
    </source>
</evidence>
<gene>
    <name evidence="2" type="ORF">LSH36_193g02069</name>
</gene>
<organism evidence="2 3">
    <name type="scientific">Paralvinella palmiformis</name>
    <dbReference type="NCBI Taxonomy" id="53620"/>
    <lineage>
        <taxon>Eukaryota</taxon>
        <taxon>Metazoa</taxon>
        <taxon>Spiralia</taxon>
        <taxon>Lophotrochozoa</taxon>
        <taxon>Annelida</taxon>
        <taxon>Polychaeta</taxon>
        <taxon>Sedentaria</taxon>
        <taxon>Canalipalpata</taxon>
        <taxon>Terebellida</taxon>
        <taxon>Terebelliformia</taxon>
        <taxon>Alvinellidae</taxon>
        <taxon>Paralvinella</taxon>
    </lineage>
</organism>
<comment type="caution">
    <text evidence="2">The sequence shown here is derived from an EMBL/GenBank/DDBJ whole genome shotgun (WGS) entry which is preliminary data.</text>
</comment>
<evidence type="ECO:0000256" key="1">
    <source>
        <dbReference type="SAM" id="Phobius"/>
    </source>
</evidence>
<evidence type="ECO:0000313" key="2">
    <source>
        <dbReference type="EMBL" id="KAK2157319.1"/>
    </source>
</evidence>
<sequence>MDVWGSLVSGIGEAISRDGSGHWISKRLAASQAKILQADVRDNSPDRPISTLKTFPTPPRTDLGRNELRVPRFATNHSTHLVVRCLGSDRPRRTRIPESLAGQYMLVLGRSSSNARNIDRSRFTPSSRSKVRASAEVACNRERECVTNDLDRNFSKATFRRAFLRDAPPRHTHLTCLTSDELFPLPPLEMRCMANVRLLNTPVGLTDPQSAASNHLLRGEFGMMAPDCTRSYQTAKLKRELACRGVVGGLILAAGWFLLSHPCPGNLAGSLAGWMLGWLAGWLDVIYNILGLIRIMDGPRNHLGQRGSQKRSRIQKSSDL</sequence>
<proteinExistence type="predicted"/>
<feature type="transmembrane region" description="Helical" evidence="1">
    <location>
        <begin position="241"/>
        <end position="259"/>
    </location>
</feature>
<reference evidence="2" key="1">
    <citation type="journal article" date="2023" name="Mol. Biol. Evol.">
        <title>Third-Generation Sequencing Reveals the Adaptive Role of the Epigenome in Three Deep-Sea Polychaetes.</title>
        <authorList>
            <person name="Perez M."/>
            <person name="Aroh O."/>
            <person name="Sun Y."/>
            <person name="Lan Y."/>
            <person name="Juniper S.K."/>
            <person name="Young C.R."/>
            <person name="Angers B."/>
            <person name="Qian P.Y."/>
        </authorList>
    </citation>
    <scope>NUCLEOTIDE SEQUENCE</scope>
    <source>
        <strain evidence="2">P08H-3</strain>
    </source>
</reference>
<keyword evidence="3" id="KW-1185">Reference proteome</keyword>
<keyword evidence="1" id="KW-0472">Membrane</keyword>